<reference evidence="3 4" key="1">
    <citation type="submission" date="2020-04" db="EMBL/GenBank/DDBJ databases">
        <authorList>
            <person name="Wallbank WR R."/>
            <person name="Pardo Diaz C."/>
            <person name="Kozak K."/>
            <person name="Martin S."/>
            <person name="Jiggins C."/>
            <person name="Moest M."/>
            <person name="Warren A I."/>
            <person name="Byers J.R.P. K."/>
            <person name="Montejo-Kovacevich G."/>
            <person name="Yen C E."/>
        </authorList>
    </citation>
    <scope>NUCLEOTIDE SEQUENCE [LARGE SCALE GENOMIC DNA]</scope>
</reference>
<proteinExistence type="predicted"/>
<accession>A0A8S1BSY3</accession>
<dbReference type="AlphaFoldDB" id="A0A8S1BSY3"/>
<comment type="caution">
    <text evidence="3">The sequence shown here is derived from an EMBL/GenBank/DDBJ whole genome shotgun (WGS) entry which is preliminary data.</text>
</comment>
<protein>
    <submittedName>
        <fullName evidence="3">Uncharacterized protein</fullName>
    </submittedName>
</protein>
<evidence type="ECO:0000256" key="1">
    <source>
        <dbReference type="SAM" id="Coils"/>
    </source>
</evidence>
<name>A0A8S1BSY3_ARCPL</name>
<evidence type="ECO:0000313" key="3">
    <source>
        <dbReference type="EMBL" id="CAB3262608.1"/>
    </source>
</evidence>
<dbReference type="Proteomes" id="UP000494106">
    <property type="component" value="Unassembled WGS sequence"/>
</dbReference>
<feature type="region of interest" description="Disordered" evidence="2">
    <location>
        <begin position="1"/>
        <end position="36"/>
    </location>
</feature>
<evidence type="ECO:0000313" key="4">
    <source>
        <dbReference type="Proteomes" id="UP000494106"/>
    </source>
</evidence>
<organism evidence="3 4">
    <name type="scientific">Arctia plantaginis</name>
    <name type="common">Wood tiger moth</name>
    <name type="synonym">Phalaena plantaginis</name>
    <dbReference type="NCBI Taxonomy" id="874455"/>
    <lineage>
        <taxon>Eukaryota</taxon>
        <taxon>Metazoa</taxon>
        <taxon>Ecdysozoa</taxon>
        <taxon>Arthropoda</taxon>
        <taxon>Hexapoda</taxon>
        <taxon>Insecta</taxon>
        <taxon>Pterygota</taxon>
        <taxon>Neoptera</taxon>
        <taxon>Endopterygota</taxon>
        <taxon>Lepidoptera</taxon>
        <taxon>Glossata</taxon>
        <taxon>Ditrysia</taxon>
        <taxon>Noctuoidea</taxon>
        <taxon>Erebidae</taxon>
        <taxon>Arctiinae</taxon>
        <taxon>Arctia</taxon>
    </lineage>
</organism>
<gene>
    <name evidence="3" type="ORF">APLA_LOCUS18486</name>
</gene>
<dbReference type="OrthoDB" id="10022108at2759"/>
<keyword evidence="4" id="KW-1185">Reference proteome</keyword>
<dbReference type="EMBL" id="CADEBC010001061">
    <property type="protein sequence ID" value="CAB3262608.1"/>
    <property type="molecule type" value="Genomic_DNA"/>
</dbReference>
<keyword evidence="1" id="KW-0175">Coiled coil</keyword>
<evidence type="ECO:0000256" key="2">
    <source>
        <dbReference type="SAM" id="MobiDB-lite"/>
    </source>
</evidence>
<sequence>MADPRREPAPLVLGHDSDTDEALSDADSNKSWRSGRASMLPPVGRFVGVAMDLATIRANKLLQDGKEALEKATNMRRECKAEALECLQALYETVLGIADSRNRHRVALEEERTRAAKELVRVERAHARKLAEIGSLTGDRLAETQHLIAGLRGLVEGVQKWLNFEMDAPIKTIGSIHLELQRVMAGRLPQHGLEGDAGGGLAGSADFEPHPDTRPGLGFALSGVENAGTCRPV</sequence>
<feature type="coiled-coil region" evidence="1">
    <location>
        <begin position="62"/>
        <end position="125"/>
    </location>
</feature>